<dbReference type="PANTHER" id="PTHR31623:SF122">
    <property type="entry name" value="HXXXD-TYPE ACYL-TRANSFERASE FAMILY PROTEIN"/>
    <property type="match status" value="1"/>
</dbReference>
<comment type="caution">
    <text evidence="4">The sequence shown here is derived from an EMBL/GenBank/DDBJ whole genome shotgun (WGS) entry which is preliminary data.</text>
</comment>
<evidence type="ECO:0000256" key="2">
    <source>
        <dbReference type="ARBA" id="ARBA00022679"/>
    </source>
</evidence>
<keyword evidence="3 4" id="KW-0012">Acyltransferase</keyword>
<dbReference type="AlphaFoldDB" id="A0A5N5G7Y3"/>
<dbReference type="PANTHER" id="PTHR31623">
    <property type="entry name" value="F21J9.9"/>
    <property type="match status" value="1"/>
</dbReference>
<gene>
    <name evidence="4" type="ORF">D8674_037226</name>
</gene>
<reference evidence="4 5" key="2">
    <citation type="submission" date="2019-11" db="EMBL/GenBank/DDBJ databases">
        <title>A de novo genome assembly of a pear dwarfing rootstock.</title>
        <authorList>
            <person name="Wang F."/>
            <person name="Wang J."/>
            <person name="Li S."/>
            <person name="Zhang Y."/>
            <person name="Fang M."/>
            <person name="Ma L."/>
            <person name="Zhao Y."/>
            <person name="Jiang S."/>
        </authorList>
    </citation>
    <scope>NUCLEOTIDE SEQUENCE [LARGE SCALE GENOMIC DNA]</scope>
    <source>
        <strain evidence="4">S2</strain>
        <tissue evidence="4">Leaf</tissue>
    </source>
</reference>
<dbReference type="Pfam" id="PF02458">
    <property type="entry name" value="Transferase"/>
    <property type="match status" value="1"/>
</dbReference>
<dbReference type="Proteomes" id="UP000327157">
    <property type="component" value="Unassembled WGS sequence"/>
</dbReference>
<name>A0A5N5G7Y3_9ROSA</name>
<dbReference type="InterPro" id="IPR023213">
    <property type="entry name" value="CAT-like_dom_sf"/>
</dbReference>
<dbReference type="EMBL" id="SMOL01000509">
    <property type="protein sequence ID" value="KAB2609881.1"/>
    <property type="molecule type" value="Genomic_DNA"/>
</dbReference>
<evidence type="ECO:0000256" key="3">
    <source>
        <dbReference type="ARBA" id="ARBA00023315"/>
    </source>
</evidence>
<evidence type="ECO:0000313" key="4">
    <source>
        <dbReference type="EMBL" id="KAB2609881.1"/>
    </source>
</evidence>
<dbReference type="GO" id="GO:0016746">
    <property type="term" value="F:acyltransferase activity"/>
    <property type="evidence" value="ECO:0007669"/>
    <property type="project" value="UniProtKB-KW"/>
</dbReference>
<accession>A0A5N5G7Y3</accession>
<protein>
    <submittedName>
        <fullName evidence="4">BAHD acyltransferase</fullName>
    </submittedName>
</protein>
<reference evidence="4 5" key="1">
    <citation type="submission" date="2019-09" db="EMBL/GenBank/DDBJ databases">
        <authorList>
            <person name="Ou C."/>
        </authorList>
    </citation>
    <scope>NUCLEOTIDE SEQUENCE [LARGE SCALE GENOMIC DNA]</scope>
    <source>
        <strain evidence="4">S2</strain>
        <tissue evidence="4">Leaf</tissue>
    </source>
</reference>
<dbReference type="Gene3D" id="3.30.559.10">
    <property type="entry name" value="Chloramphenicol acetyltransferase-like domain"/>
    <property type="match status" value="2"/>
</dbReference>
<comment type="similarity">
    <text evidence="1">Belongs to the plant acyltransferase family.</text>
</comment>
<dbReference type="OrthoDB" id="1143524at2759"/>
<sequence>MTPPIEISIIARENIKPSSPTPNHLKTFKLSVLDQMVPPIYIPILLFYPTSDHQRVQQLKKSLSETLTRFYPFAGTIKDNAFIECNDDGACFIEARVSCLLSHILNEPDHQVLKQFLPINFESSEAGKGCVLLVQANYFKGGGIAVGLCLSHKIADAATLSTFIRSWAASASGADQRVVNPLFDSVPMAPPKDISVDPPSVEMKVYKSVTKRFVFHGSKIAALKAKVANNFVENPTRVEALAALIWKCARKASRVTLGFSSRPSAFYQNVNIRNKIVPPVPNGSVGNFVGSFIARSEEGAETDLRGLIAELRKGIEQFTSKAKRVPLSEDISVISEPQMAAIGLLSRDDMDFYLCTSWCRFELYEAADFGWGKPMWVSTAVPTCNNMVILVDAEGGDGIECWIRLNEDEMKVFECDQELLSYAAFNPSVWKTG</sequence>
<organism evidence="4 5">
    <name type="scientific">Pyrus ussuriensis x Pyrus communis</name>
    <dbReference type="NCBI Taxonomy" id="2448454"/>
    <lineage>
        <taxon>Eukaryota</taxon>
        <taxon>Viridiplantae</taxon>
        <taxon>Streptophyta</taxon>
        <taxon>Embryophyta</taxon>
        <taxon>Tracheophyta</taxon>
        <taxon>Spermatophyta</taxon>
        <taxon>Magnoliopsida</taxon>
        <taxon>eudicotyledons</taxon>
        <taxon>Gunneridae</taxon>
        <taxon>Pentapetalae</taxon>
        <taxon>rosids</taxon>
        <taxon>fabids</taxon>
        <taxon>Rosales</taxon>
        <taxon>Rosaceae</taxon>
        <taxon>Amygdaloideae</taxon>
        <taxon>Maleae</taxon>
        <taxon>Pyrus</taxon>
    </lineage>
</organism>
<evidence type="ECO:0000313" key="5">
    <source>
        <dbReference type="Proteomes" id="UP000327157"/>
    </source>
</evidence>
<keyword evidence="5" id="KW-1185">Reference proteome</keyword>
<evidence type="ECO:0000256" key="1">
    <source>
        <dbReference type="ARBA" id="ARBA00009861"/>
    </source>
</evidence>
<keyword evidence="2 4" id="KW-0808">Transferase</keyword>
<proteinExistence type="inferred from homology"/>